<evidence type="ECO:0000256" key="1">
    <source>
        <dbReference type="ARBA" id="ARBA00004236"/>
    </source>
</evidence>
<comment type="subcellular location">
    <subcellularLocation>
        <location evidence="1">Cell membrane</location>
    </subcellularLocation>
</comment>
<comment type="caution">
    <text evidence="14">The sequence shown here is derived from an EMBL/GenBank/DDBJ whole genome shotgun (WGS) entry which is preliminary data.</text>
</comment>
<dbReference type="EMBL" id="CAKOFQ010006773">
    <property type="protein sequence ID" value="CAH1970326.1"/>
    <property type="molecule type" value="Genomic_DNA"/>
</dbReference>
<evidence type="ECO:0000256" key="10">
    <source>
        <dbReference type="ARBA" id="ARBA00023170"/>
    </source>
</evidence>
<reference evidence="14" key="1">
    <citation type="submission" date="2022-03" db="EMBL/GenBank/DDBJ databases">
        <authorList>
            <person name="Sayadi A."/>
        </authorList>
    </citation>
    <scope>NUCLEOTIDE SEQUENCE</scope>
</reference>
<dbReference type="InterPro" id="IPR002159">
    <property type="entry name" value="CD36_fam"/>
</dbReference>
<evidence type="ECO:0000256" key="2">
    <source>
        <dbReference type="ARBA" id="ARBA00010532"/>
    </source>
</evidence>
<evidence type="ECO:0000313" key="15">
    <source>
        <dbReference type="Proteomes" id="UP001152888"/>
    </source>
</evidence>
<keyword evidence="5 13" id="KW-0812">Transmembrane</keyword>
<sequence length="506" mass="57547">MFQNLNLKLSNKILLVLGGFGLFFAGLGYYFGFVALSDIIDDKIWEMKILKEGTEQWKMFLKIPFPFTLKVHIFNVKNPEAVLQGAKPALEEVGPFIYRVFKWKSEVKWDTPDEISYNDYQTYHFDKEASGRHTEDDIVTVLNTPYLSMLEKIEQIQPSMFEMIEPVLPAVFGENAGPFMQVKVGDYMFKGVKICEHEGGGGMVASMACKELAKKVKSKEARNMRIEGDTILFANLHYKNNSRLGRHTIKSGIQKKQDTGTLIKYNEAPYTKKWKGEASICNKIRGVTTIFPNKIRPDMTFDAFSEDVCRSMTLAFQRPDKVKGVNGLRFAVRNDTFDYSRQENQCFCTNKSKEALPDTGCLKNGICDLSTCTGGPVMLSFPHLLYADPEYIHGVEGLQPNQSKHETFVVLEPLSGFPLQLAQRVQFNMFLRPIEGVTKLQNVTEALVPLLWIEQSTILDDRFIDMLNTKLFKTLKIATIIKWTVIISGVACTILSLCLYIYKRCP</sequence>
<evidence type="ECO:0000256" key="13">
    <source>
        <dbReference type="SAM" id="Phobius"/>
    </source>
</evidence>
<dbReference type="GO" id="GO:0007608">
    <property type="term" value="P:sensory perception of smell"/>
    <property type="evidence" value="ECO:0007669"/>
    <property type="project" value="UniProtKB-KW"/>
</dbReference>
<keyword evidence="8 13" id="KW-0472">Membrane</keyword>
<feature type="transmembrane region" description="Helical" evidence="13">
    <location>
        <begin position="480"/>
        <end position="502"/>
    </location>
</feature>
<comment type="similarity">
    <text evidence="2">Belongs to the CD36 family.</text>
</comment>
<keyword evidence="11" id="KW-0325">Glycoprotein</keyword>
<evidence type="ECO:0000256" key="11">
    <source>
        <dbReference type="ARBA" id="ARBA00023180"/>
    </source>
</evidence>
<dbReference type="GO" id="GO:0005044">
    <property type="term" value="F:scavenger receptor activity"/>
    <property type="evidence" value="ECO:0007669"/>
    <property type="project" value="TreeGrafter"/>
</dbReference>
<keyword evidence="10" id="KW-0675">Receptor</keyword>
<evidence type="ECO:0000256" key="5">
    <source>
        <dbReference type="ARBA" id="ARBA00022692"/>
    </source>
</evidence>
<dbReference type="Proteomes" id="UP001152888">
    <property type="component" value="Unassembled WGS sequence"/>
</dbReference>
<organism evidence="14 15">
    <name type="scientific">Acanthoscelides obtectus</name>
    <name type="common">Bean weevil</name>
    <name type="synonym">Bruchus obtectus</name>
    <dbReference type="NCBI Taxonomy" id="200917"/>
    <lineage>
        <taxon>Eukaryota</taxon>
        <taxon>Metazoa</taxon>
        <taxon>Ecdysozoa</taxon>
        <taxon>Arthropoda</taxon>
        <taxon>Hexapoda</taxon>
        <taxon>Insecta</taxon>
        <taxon>Pterygota</taxon>
        <taxon>Neoptera</taxon>
        <taxon>Endopterygota</taxon>
        <taxon>Coleoptera</taxon>
        <taxon>Polyphaga</taxon>
        <taxon>Cucujiformia</taxon>
        <taxon>Chrysomeloidea</taxon>
        <taxon>Chrysomelidae</taxon>
        <taxon>Bruchinae</taxon>
        <taxon>Bruchini</taxon>
        <taxon>Acanthoscelides</taxon>
    </lineage>
</organism>
<keyword evidence="4" id="KW-0716">Sensory transduction</keyword>
<evidence type="ECO:0000256" key="8">
    <source>
        <dbReference type="ARBA" id="ARBA00023136"/>
    </source>
</evidence>
<proteinExistence type="inferred from homology"/>
<evidence type="ECO:0000256" key="9">
    <source>
        <dbReference type="ARBA" id="ARBA00023157"/>
    </source>
</evidence>
<dbReference type="AlphaFoldDB" id="A0A9P0KAE1"/>
<dbReference type="GO" id="GO:0005737">
    <property type="term" value="C:cytoplasm"/>
    <property type="evidence" value="ECO:0007669"/>
    <property type="project" value="TreeGrafter"/>
</dbReference>
<evidence type="ECO:0000313" key="14">
    <source>
        <dbReference type="EMBL" id="CAH1970326.1"/>
    </source>
</evidence>
<evidence type="ECO:0000256" key="3">
    <source>
        <dbReference type="ARBA" id="ARBA00022475"/>
    </source>
</evidence>
<dbReference type="PRINTS" id="PR01609">
    <property type="entry name" value="CD36FAMILY"/>
</dbReference>
<keyword evidence="9" id="KW-1015">Disulfide bond</keyword>
<keyword evidence="3" id="KW-1003">Cell membrane</keyword>
<accession>A0A9P0KAE1</accession>
<dbReference type="GO" id="GO:0005886">
    <property type="term" value="C:plasma membrane"/>
    <property type="evidence" value="ECO:0007669"/>
    <property type="project" value="UniProtKB-SubCell"/>
</dbReference>
<evidence type="ECO:0000256" key="4">
    <source>
        <dbReference type="ARBA" id="ARBA00022606"/>
    </source>
</evidence>
<evidence type="ECO:0000256" key="7">
    <source>
        <dbReference type="ARBA" id="ARBA00022989"/>
    </source>
</evidence>
<protein>
    <recommendedName>
        <fullName evidence="12">Sensory neuron membrane protein 2</fullName>
    </recommendedName>
</protein>
<dbReference type="Pfam" id="PF01130">
    <property type="entry name" value="CD36"/>
    <property type="match status" value="1"/>
</dbReference>
<keyword evidence="7 13" id="KW-1133">Transmembrane helix</keyword>
<keyword evidence="15" id="KW-1185">Reference proteome</keyword>
<dbReference type="PANTHER" id="PTHR11923:SF109">
    <property type="entry name" value="SENSORY NEURON MEMBRANE PROTEIN 2"/>
    <property type="match status" value="1"/>
</dbReference>
<evidence type="ECO:0000256" key="6">
    <source>
        <dbReference type="ARBA" id="ARBA00022725"/>
    </source>
</evidence>
<keyword evidence="6" id="KW-0552">Olfaction</keyword>
<dbReference type="OrthoDB" id="17373at2759"/>
<evidence type="ECO:0000256" key="12">
    <source>
        <dbReference type="ARBA" id="ARBA00040645"/>
    </source>
</evidence>
<dbReference type="PANTHER" id="PTHR11923">
    <property type="entry name" value="SCAVENGER RECEPTOR CLASS B TYPE-1 SR-B1"/>
    <property type="match status" value="1"/>
</dbReference>
<feature type="transmembrane region" description="Helical" evidence="13">
    <location>
        <begin position="12"/>
        <end position="31"/>
    </location>
</feature>
<gene>
    <name evidence="14" type="ORF">ACAOBT_LOCUS8867</name>
</gene>
<name>A0A9P0KAE1_ACAOB</name>